<keyword evidence="2" id="KW-1185">Reference proteome</keyword>
<accession>A0A5J9V209</accession>
<sequence length="120" mass="13200">MSRDPLVVGNVVGDILDPFIKSASLRVIYNNRELTNGSELKPSQVSNAPRIEIDGRDMRALYTLDGDKILTQGTSQHFTIWDHPWPQCSSTAKERTGVVAGDTSDEIRVTSSADQNIAEL</sequence>
<protein>
    <submittedName>
        <fullName evidence="1">Uncharacterized protein</fullName>
    </submittedName>
</protein>
<dbReference type="EMBL" id="RWGY01000011">
    <property type="protein sequence ID" value="TVU29370.1"/>
    <property type="molecule type" value="Genomic_DNA"/>
</dbReference>
<dbReference type="Gene3D" id="3.90.280.10">
    <property type="entry name" value="PEBP-like"/>
    <property type="match status" value="1"/>
</dbReference>
<dbReference type="OrthoDB" id="737852at2759"/>
<feature type="non-terminal residue" evidence="1">
    <location>
        <position position="1"/>
    </location>
</feature>
<gene>
    <name evidence="1" type="ORF">EJB05_20934</name>
</gene>
<dbReference type="AlphaFoldDB" id="A0A5J9V209"/>
<proteinExistence type="predicted"/>
<dbReference type="SUPFAM" id="SSF49777">
    <property type="entry name" value="PEBP-like"/>
    <property type="match status" value="1"/>
</dbReference>
<organism evidence="1 2">
    <name type="scientific">Eragrostis curvula</name>
    <name type="common">weeping love grass</name>
    <dbReference type="NCBI Taxonomy" id="38414"/>
    <lineage>
        <taxon>Eukaryota</taxon>
        <taxon>Viridiplantae</taxon>
        <taxon>Streptophyta</taxon>
        <taxon>Embryophyta</taxon>
        <taxon>Tracheophyta</taxon>
        <taxon>Spermatophyta</taxon>
        <taxon>Magnoliopsida</taxon>
        <taxon>Liliopsida</taxon>
        <taxon>Poales</taxon>
        <taxon>Poaceae</taxon>
        <taxon>PACMAD clade</taxon>
        <taxon>Chloridoideae</taxon>
        <taxon>Eragrostideae</taxon>
        <taxon>Eragrostidinae</taxon>
        <taxon>Eragrostis</taxon>
    </lineage>
</organism>
<comment type="caution">
    <text evidence="1">The sequence shown here is derived from an EMBL/GenBank/DDBJ whole genome shotgun (WGS) entry which is preliminary data.</text>
</comment>
<dbReference type="InterPro" id="IPR036610">
    <property type="entry name" value="PEBP-like_sf"/>
</dbReference>
<reference evidence="1 2" key="1">
    <citation type="journal article" date="2019" name="Sci. Rep.">
        <title>A high-quality genome of Eragrostis curvula grass provides insights into Poaceae evolution and supports new strategies to enhance forage quality.</title>
        <authorList>
            <person name="Carballo J."/>
            <person name="Santos B.A.C.M."/>
            <person name="Zappacosta D."/>
            <person name="Garbus I."/>
            <person name="Selva J.P."/>
            <person name="Gallo C.A."/>
            <person name="Diaz A."/>
            <person name="Albertini E."/>
            <person name="Caccamo M."/>
            <person name="Echenique V."/>
        </authorList>
    </citation>
    <scope>NUCLEOTIDE SEQUENCE [LARGE SCALE GENOMIC DNA]</scope>
    <source>
        <strain evidence="2">cv. Victoria</strain>
        <tissue evidence="1">Leaf</tissue>
    </source>
</reference>
<dbReference type="Gramene" id="TVU29370">
    <property type="protein sequence ID" value="TVU29370"/>
    <property type="gene ID" value="EJB05_20934"/>
</dbReference>
<evidence type="ECO:0000313" key="1">
    <source>
        <dbReference type="EMBL" id="TVU29370.1"/>
    </source>
</evidence>
<dbReference type="Proteomes" id="UP000324897">
    <property type="component" value="Chromosome 1"/>
</dbReference>
<evidence type="ECO:0000313" key="2">
    <source>
        <dbReference type="Proteomes" id="UP000324897"/>
    </source>
</evidence>
<name>A0A5J9V209_9POAL</name>